<comment type="caution">
    <text evidence="3">The sequence shown here is derived from an EMBL/GenBank/DDBJ whole genome shotgun (WGS) entry which is preliminary data.</text>
</comment>
<keyword evidence="4" id="KW-1185">Reference proteome</keyword>
<dbReference type="Pfam" id="PF13563">
    <property type="entry name" value="2_5_RNA_ligase2"/>
    <property type="match status" value="1"/>
</dbReference>
<dbReference type="EC" id="3.1.-.-" evidence="2"/>
<evidence type="ECO:0000256" key="2">
    <source>
        <dbReference type="HAMAP-Rule" id="MF_01444"/>
    </source>
</evidence>
<feature type="short sequence motif" description="HXTX 2" evidence="2">
    <location>
        <begin position="115"/>
        <end position="118"/>
    </location>
</feature>
<dbReference type="OrthoDB" id="1524661at2"/>
<name>A0A2N0Z7V0_9BACI</name>
<sequence length="171" mass="20128">MKYGIAIFPGKELQDLANSLRKRFDPKYALIPPHITLVSDFEANNEEIKEISKKLEQVANHFQSIDLKIKKISTFQPVNNVVYLKIEPNVDLTDLHTELFSTLHLEKPTHAFVPHITLGQELSHDQHLDMYSSLRMRKFNYEETADRFHLLYELENGSWTVFETFRLRKDK</sequence>
<keyword evidence="1 2" id="KW-0378">Hydrolase</keyword>
<dbReference type="GO" id="GO:0016788">
    <property type="term" value="F:hydrolase activity, acting on ester bonds"/>
    <property type="evidence" value="ECO:0007669"/>
    <property type="project" value="UniProtKB-UniRule"/>
</dbReference>
<dbReference type="PANTHER" id="PTHR40037:SF1">
    <property type="entry name" value="PHOSPHOESTERASE SAOUHSC_00951-RELATED"/>
    <property type="match status" value="1"/>
</dbReference>
<proteinExistence type="inferred from homology"/>
<accession>A0A2N0Z7V0</accession>
<dbReference type="Gene3D" id="3.90.1140.10">
    <property type="entry name" value="Cyclic phosphodiesterase"/>
    <property type="match status" value="1"/>
</dbReference>
<feature type="active site" description="Proton donor" evidence="2">
    <location>
        <position position="34"/>
    </location>
</feature>
<dbReference type="PANTHER" id="PTHR40037">
    <property type="entry name" value="PHOSPHOESTERASE YJCG-RELATED"/>
    <property type="match status" value="1"/>
</dbReference>
<evidence type="ECO:0000256" key="1">
    <source>
        <dbReference type="ARBA" id="ARBA00022801"/>
    </source>
</evidence>
<reference evidence="3 4" key="1">
    <citation type="journal article" date="2003" name="Int. J. Syst. Evol. Microbiol.">
        <title>Bacillus nealsonii sp. nov., isolated from a spacecraft-assembly facility, whose spores are gamma-radiation resistant.</title>
        <authorList>
            <person name="Venkateswaran K."/>
            <person name="Kempf M."/>
            <person name="Chen F."/>
            <person name="Satomi M."/>
            <person name="Nicholson W."/>
            <person name="Kern R."/>
        </authorList>
    </citation>
    <scope>NUCLEOTIDE SEQUENCE [LARGE SCALE GENOMIC DNA]</scope>
    <source>
        <strain evidence="3 4">FO-92</strain>
    </source>
</reference>
<comment type="similarity">
    <text evidence="2">Belongs to the 2H phosphoesterase superfamily. YjcG family.</text>
</comment>
<dbReference type="InterPro" id="IPR050580">
    <property type="entry name" value="2H_phosphoesterase_YjcG-like"/>
</dbReference>
<dbReference type="AlphaFoldDB" id="A0A2N0Z7V0"/>
<dbReference type="RefSeq" id="WP_101175298.1">
    <property type="nucleotide sequence ID" value="NZ_PISE01000003.1"/>
</dbReference>
<feature type="short sequence motif" description="HXTX 1" evidence="2">
    <location>
        <begin position="34"/>
        <end position="37"/>
    </location>
</feature>
<organism evidence="3 4">
    <name type="scientific">Niallia nealsonii</name>
    <dbReference type="NCBI Taxonomy" id="115979"/>
    <lineage>
        <taxon>Bacteria</taxon>
        <taxon>Bacillati</taxon>
        <taxon>Bacillota</taxon>
        <taxon>Bacilli</taxon>
        <taxon>Bacillales</taxon>
        <taxon>Bacillaceae</taxon>
        <taxon>Niallia</taxon>
    </lineage>
</organism>
<evidence type="ECO:0000313" key="3">
    <source>
        <dbReference type="EMBL" id="PKG25574.1"/>
    </source>
</evidence>
<feature type="active site" description="Proton acceptor" evidence="2">
    <location>
        <position position="115"/>
    </location>
</feature>
<dbReference type="HAMAP" id="MF_01444">
    <property type="entry name" value="2H_phosphoesterase_YjcG"/>
    <property type="match status" value="1"/>
</dbReference>
<dbReference type="EMBL" id="PISE01000003">
    <property type="protein sequence ID" value="PKG25574.1"/>
    <property type="molecule type" value="Genomic_DNA"/>
</dbReference>
<dbReference type="InterPro" id="IPR009097">
    <property type="entry name" value="Cyclic_Pdiesterase"/>
</dbReference>
<dbReference type="SUPFAM" id="SSF55144">
    <property type="entry name" value="LigT-like"/>
    <property type="match status" value="1"/>
</dbReference>
<gene>
    <name evidence="3" type="ORF">CWS01_01655</name>
</gene>
<dbReference type="NCBIfam" id="NF010223">
    <property type="entry name" value="PRK13679.1"/>
    <property type="match status" value="1"/>
</dbReference>
<protein>
    <recommendedName>
        <fullName evidence="2">Putative phosphoesterase CWS01_01655</fullName>
        <ecNumber evidence="2">3.1.-.-</ecNumber>
    </recommendedName>
</protein>
<dbReference type="InterPro" id="IPR022932">
    <property type="entry name" value="YjcG"/>
</dbReference>
<evidence type="ECO:0000313" key="4">
    <source>
        <dbReference type="Proteomes" id="UP000233375"/>
    </source>
</evidence>
<dbReference type="Proteomes" id="UP000233375">
    <property type="component" value="Unassembled WGS sequence"/>
</dbReference>